<reference evidence="2" key="1">
    <citation type="submission" date="2021-11" db="EMBL/GenBank/DDBJ databases">
        <title>The complete genome of Massilia sp sp. G4R7.</title>
        <authorList>
            <person name="Liu L."/>
            <person name="Yue J."/>
            <person name="Yuan J."/>
            <person name="Yang F."/>
            <person name="Li L."/>
        </authorList>
    </citation>
    <scope>NUCLEOTIDE SEQUENCE</scope>
    <source>
        <strain evidence="2">G4R7</strain>
    </source>
</reference>
<feature type="domain" description="DUF1330" evidence="1">
    <location>
        <begin position="2"/>
        <end position="95"/>
    </location>
</feature>
<proteinExistence type="predicted"/>
<dbReference type="Proteomes" id="UP001179361">
    <property type="component" value="Unassembled WGS sequence"/>
</dbReference>
<dbReference type="SUPFAM" id="SSF54909">
    <property type="entry name" value="Dimeric alpha+beta barrel"/>
    <property type="match status" value="1"/>
</dbReference>
<dbReference type="PANTHER" id="PTHR41521">
    <property type="match status" value="1"/>
</dbReference>
<dbReference type="RefSeq" id="WP_231056751.1">
    <property type="nucleotide sequence ID" value="NZ_JAJNOC010000001.1"/>
</dbReference>
<evidence type="ECO:0000313" key="3">
    <source>
        <dbReference type="Proteomes" id="UP001179361"/>
    </source>
</evidence>
<dbReference type="Pfam" id="PF07045">
    <property type="entry name" value="DUF1330"/>
    <property type="match status" value="1"/>
</dbReference>
<dbReference type="InterPro" id="IPR011008">
    <property type="entry name" value="Dimeric_a/b-barrel"/>
</dbReference>
<accession>A0ABS8Q121</accession>
<evidence type="ECO:0000313" key="2">
    <source>
        <dbReference type="EMBL" id="MCD2515444.1"/>
    </source>
</evidence>
<comment type="caution">
    <text evidence="2">The sequence shown here is derived from an EMBL/GenBank/DDBJ whole genome shotgun (WGS) entry which is preliminary data.</text>
</comment>
<dbReference type="EMBL" id="JAJNOC010000001">
    <property type="protein sequence ID" value="MCD2515444.1"/>
    <property type="molecule type" value="Genomic_DNA"/>
</dbReference>
<gene>
    <name evidence="2" type="ORF">LQ564_03855</name>
</gene>
<evidence type="ECO:0000259" key="1">
    <source>
        <dbReference type="Pfam" id="PF07045"/>
    </source>
</evidence>
<protein>
    <submittedName>
        <fullName evidence="2">DUF1330 domain-containing protein</fullName>
    </submittedName>
</protein>
<keyword evidence="3" id="KW-1185">Reference proteome</keyword>
<dbReference type="PANTHER" id="PTHR41521:SF4">
    <property type="entry name" value="BLR0684 PROTEIN"/>
    <property type="match status" value="1"/>
</dbReference>
<name>A0ABS8Q121_9BURK</name>
<organism evidence="2 3">
    <name type="scientific">Massilia phyllostachyos</name>
    <dbReference type="NCBI Taxonomy" id="2898585"/>
    <lineage>
        <taxon>Bacteria</taxon>
        <taxon>Pseudomonadati</taxon>
        <taxon>Pseudomonadota</taxon>
        <taxon>Betaproteobacteria</taxon>
        <taxon>Burkholderiales</taxon>
        <taxon>Oxalobacteraceae</taxon>
        <taxon>Telluria group</taxon>
        <taxon>Massilia</taxon>
    </lineage>
</organism>
<dbReference type="Gene3D" id="3.30.70.100">
    <property type="match status" value="1"/>
</dbReference>
<sequence length="106" mass="11874">MTAYAVGLLKDINMGPDIVQYLERIDATLAPYRGRFLLHGEKPEVLEGSLEQDVVVIEFPDLDHARAWYRSPAYHDILPLRTRNATSTVFLVDGLPADHLATDILA</sequence>
<dbReference type="InterPro" id="IPR010753">
    <property type="entry name" value="DUF1330"/>
</dbReference>